<organism evidence="2 3">
    <name type="scientific">Candidatus Roizmanbacteria bacterium RIFCSPLOWO2_01_FULL_37_12</name>
    <dbReference type="NCBI Taxonomy" id="1802056"/>
    <lineage>
        <taxon>Bacteria</taxon>
        <taxon>Candidatus Roizmaniibacteriota</taxon>
    </lineage>
</organism>
<evidence type="ECO:0000256" key="1">
    <source>
        <dbReference type="SAM" id="Phobius"/>
    </source>
</evidence>
<keyword evidence="1" id="KW-0472">Membrane</keyword>
<comment type="caution">
    <text evidence="2">The sequence shown here is derived from an EMBL/GenBank/DDBJ whole genome shotgun (WGS) entry which is preliminary data.</text>
</comment>
<gene>
    <name evidence="2" type="ORF">A2954_07345</name>
</gene>
<protein>
    <submittedName>
        <fullName evidence="2">Uncharacterized protein</fullName>
    </submittedName>
</protein>
<evidence type="ECO:0000313" key="2">
    <source>
        <dbReference type="EMBL" id="OGK41666.1"/>
    </source>
</evidence>
<name>A0A1F7IE82_9BACT</name>
<dbReference type="EMBL" id="MGAG01000010">
    <property type="protein sequence ID" value="OGK41666.1"/>
    <property type="molecule type" value="Genomic_DNA"/>
</dbReference>
<sequence length="82" mass="9655">MRSKLKSNFFAIPQILEFHNPLIDILHRPHEWCYPICDFVTLPLDFFLIIGSLIVIRRNFIGILGNFVLLSLILWPLAFYLP</sequence>
<proteinExistence type="predicted"/>
<reference evidence="2 3" key="1">
    <citation type="journal article" date="2016" name="Nat. Commun.">
        <title>Thousands of microbial genomes shed light on interconnected biogeochemical processes in an aquifer system.</title>
        <authorList>
            <person name="Anantharaman K."/>
            <person name="Brown C.T."/>
            <person name="Hug L.A."/>
            <person name="Sharon I."/>
            <person name="Castelle C.J."/>
            <person name="Probst A.J."/>
            <person name="Thomas B.C."/>
            <person name="Singh A."/>
            <person name="Wilkins M.J."/>
            <person name="Karaoz U."/>
            <person name="Brodie E.L."/>
            <person name="Williams K.H."/>
            <person name="Hubbard S.S."/>
            <person name="Banfield J.F."/>
        </authorList>
    </citation>
    <scope>NUCLEOTIDE SEQUENCE [LARGE SCALE GENOMIC DNA]</scope>
</reference>
<keyword evidence="1" id="KW-0812">Transmembrane</keyword>
<feature type="transmembrane region" description="Helical" evidence="1">
    <location>
        <begin position="60"/>
        <end position="81"/>
    </location>
</feature>
<keyword evidence="1" id="KW-1133">Transmembrane helix</keyword>
<accession>A0A1F7IE82</accession>
<dbReference type="AlphaFoldDB" id="A0A1F7IE82"/>
<dbReference type="Proteomes" id="UP000177698">
    <property type="component" value="Unassembled WGS sequence"/>
</dbReference>
<evidence type="ECO:0000313" key="3">
    <source>
        <dbReference type="Proteomes" id="UP000177698"/>
    </source>
</evidence>